<reference evidence="14 15" key="1">
    <citation type="journal article" date="2015" name="Nature">
        <title>rRNA introns, odd ribosomes, and small enigmatic genomes across a large radiation of phyla.</title>
        <authorList>
            <person name="Brown C.T."/>
            <person name="Hug L.A."/>
            <person name="Thomas B.C."/>
            <person name="Sharon I."/>
            <person name="Castelle C.J."/>
            <person name="Singh A."/>
            <person name="Wilkins M.J."/>
            <person name="Williams K.H."/>
            <person name="Banfield J.F."/>
        </authorList>
    </citation>
    <scope>NUCLEOTIDE SEQUENCE [LARGE SCALE GENOMIC DNA]</scope>
</reference>
<dbReference type="NCBIfam" id="NF006625">
    <property type="entry name" value="PRK09194.1"/>
    <property type="match status" value="1"/>
</dbReference>
<keyword evidence="5" id="KW-0963">Cytoplasm</keyword>
<organism evidence="14 15">
    <name type="scientific">Candidatus Shapirobacteria bacterium GW2011_GWE2_38_30</name>
    <dbReference type="NCBI Taxonomy" id="1618490"/>
    <lineage>
        <taxon>Bacteria</taxon>
        <taxon>Candidatus Shapironibacteriota</taxon>
    </lineage>
</organism>
<dbReference type="InterPro" id="IPR002316">
    <property type="entry name" value="Pro-tRNA-ligase_IIa"/>
</dbReference>
<dbReference type="PATRIC" id="fig|1618490.4.peg.871"/>
<dbReference type="SUPFAM" id="SSF52954">
    <property type="entry name" value="Class II aaRS ABD-related"/>
    <property type="match status" value="1"/>
</dbReference>
<evidence type="ECO:0000313" key="14">
    <source>
        <dbReference type="EMBL" id="KKQ68110.1"/>
    </source>
</evidence>
<dbReference type="PANTHER" id="PTHR42753">
    <property type="entry name" value="MITOCHONDRIAL RIBOSOME PROTEIN L39/PROLYL-TRNA LIGASE FAMILY MEMBER"/>
    <property type="match status" value="1"/>
</dbReference>
<evidence type="ECO:0000256" key="4">
    <source>
        <dbReference type="ARBA" id="ARBA00019110"/>
    </source>
</evidence>
<dbReference type="GO" id="GO:0004827">
    <property type="term" value="F:proline-tRNA ligase activity"/>
    <property type="evidence" value="ECO:0007669"/>
    <property type="project" value="UniProtKB-UniRule"/>
</dbReference>
<comment type="caution">
    <text evidence="14">The sequence shown here is derived from an EMBL/GenBank/DDBJ whole genome shotgun (WGS) entry which is preliminary data.</text>
</comment>
<comment type="catalytic activity">
    <reaction evidence="11">
        <text>tRNA(Pro) + L-proline + ATP = L-prolyl-tRNA(Pro) + AMP + diphosphate</text>
        <dbReference type="Rhea" id="RHEA:14305"/>
        <dbReference type="Rhea" id="RHEA-COMP:9700"/>
        <dbReference type="Rhea" id="RHEA-COMP:9702"/>
        <dbReference type="ChEBI" id="CHEBI:30616"/>
        <dbReference type="ChEBI" id="CHEBI:33019"/>
        <dbReference type="ChEBI" id="CHEBI:60039"/>
        <dbReference type="ChEBI" id="CHEBI:78442"/>
        <dbReference type="ChEBI" id="CHEBI:78532"/>
        <dbReference type="ChEBI" id="CHEBI:456215"/>
        <dbReference type="EC" id="6.1.1.15"/>
    </reaction>
</comment>
<evidence type="ECO:0000256" key="6">
    <source>
        <dbReference type="ARBA" id="ARBA00022598"/>
    </source>
</evidence>
<dbReference type="InterPro" id="IPR002314">
    <property type="entry name" value="aa-tRNA-synt_IIb"/>
</dbReference>
<keyword evidence="10" id="KW-0030">Aminoacyl-tRNA synthetase</keyword>
<keyword evidence="8" id="KW-0067">ATP-binding</keyword>
<dbReference type="InterPro" id="IPR045864">
    <property type="entry name" value="aa-tRNA-synth_II/BPL/LPL"/>
</dbReference>
<dbReference type="InterPro" id="IPR004500">
    <property type="entry name" value="Pro-tRNA-synth_IIa_bac-type"/>
</dbReference>
<keyword evidence="9" id="KW-0648">Protein biosynthesis</keyword>
<dbReference type="Gene3D" id="3.30.930.10">
    <property type="entry name" value="Bira Bifunctional Protein, Domain 2"/>
    <property type="match status" value="2"/>
</dbReference>
<dbReference type="InterPro" id="IPR036754">
    <property type="entry name" value="YbaK/aa-tRNA-synt-asso_dom_sf"/>
</dbReference>
<comment type="subcellular location">
    <subcellularLocation>
        <location evidence="1">Cytoplasm</location>
    </subcellularLocation>
</comment>
<dbReference type="SUPFAM" id="SSF55681">
    <property type="entry name" value="Class II aaRS and biotin synthetases"/>
    <property type="match status" value="1"/>
</dbReference>
<dbReference type="Pfam" id="PF03129">
    <property type="entry name" value="HGTP_anticodon"/>
    <property type="match status" value="1"/>
</dbReference>
<gene>
    <name evidence="14" type="ORF">US90_C0027G0005</name>
</gene>
<keyword evidence="6 14" id="KW-0436">Ligase</keyword>
<dbReference type="GO" id="GO:0002161">
    <property type="term" value="F:aminoacyl-tRNA deacylase activity"/>
    <property type="evidence" value="ECO:0007669"/>
    <property type="project" value="InterPro"/>
</dbReference>
<sequence>MQYSKLFGKTSKTISRDAHTSSHKLLLQGGFIRQLSAGRYTELPLGHRVSKKLENIIREEVEKTGAQELIVPTLHPLELWQAANRDQKFGSAMMRVTDRNNAEFTLGATAEVVMLDLVKQFNPTYKDLPINIFQFSQKFRDEARPSGGLLRVKEFVMKDAYSFHQNEEELKKTYQQYWDAYLQIAKRLDLKVTIVESDNGAIGGSISHEFMVETDAGEDTIVKCDCGYAANLEKAATIYQPFNLDEEIKPFEIVSQPEWVKTMEDNIKHYNKPTQYFLKNVVYKDVDGTLIIAVIRGDLSVNKTKLAKIYGAKGELEPALDEDLSKIGTKSGWVHCWGHEAIYVGDLSLKTVHNFIGGQKEKDTDSINVNYGRDFTCQIEGDIAEVKQGDICPQCQKNKLAFSKAVEFGNIFNIGYAYSKPMEGFYVDSNGKNQMLYMGSYGIGIGRAIGSIVETHHDEKGIIWPSSIAPYQVHLIGLDLQDDSISKQALKLYQKLLDQNIEVLFDDRLSSTAGEKFADADLIGIPQRVVISKRSLENGGVEIKSRTSTESKIISVEELLSQF</sequence>
<dbReference type="Gene3D" id="3.90.960.10">
    <property type="entry name" value="YbaK/aminoacyl-tRNA synthetase-associated domain"/>
    <property type="match status" value="1"/>
</dbReference>
<dbReference type="InterPro" id="IPR004154">
    <property type="entry name" value="Anticodon-bd"/>
</dbReference>
<proteinExistence type="predicted"/>
<protein>
    <recommendedName>
        <fullName evidence="4 12">Proline--tRNA ligase</fullName>
        <ecNumber evidence="3 12">6.1.1.15</ecNumber>
    </recommendedName>
</protein>
<dbReference type="GO" id="GO:0006433">
    <property type="term" value="P:prolyl-tRNA aminoacylation"/>
    <property type="evidence" value="ECO:0007669"/>
    <property type="project" value="UniProtKB-UniRule"/>
</dbReference>
<dbReference type="Proteomes" id="UP000034406">
    <property type="component" value="Unassembled WGS sequence"/>
</dbReference>
<comment type="subunit">
    <text evidence="2">Homodimer.</text>
</comment>
<dbReference type="NCBIfam" id="TIGR00409">
    <property type="entry name" value="proS_fam_II"/>
    <property type="match status" value="1"/>
</dbReference>
<dbReference type="InterPro" id="IPR044140">
    <property type="entry name" value="ProRS_anticodon_short"/>
</dbReference>
<evidence type="ECO:0000259" key="13">
    <source>
        <dbReference type="PROSITE" id="PS50862"/>
    </source>
</evidence>
<evidence type="ECO:0000256" key="1">
    <source>
        <dbReference type="ARBA" id="ARBA00004496"/>
    </source>
</evidence>
<accession>A0A0G0JY88</accession>
<evidence type="ECO:0000256" key="9">
    <source>
        <dbReference type="ARBA" id="ARBA00022917"/>
    </source>
</evidence>
<dbReference type="InterPro" id="IPR007214">
    <property type="entry name" value="YbaK/aa-tRNA-synth-assoc-dom"/>
</dbReference>
<name>A0A0G0JY88_9BACT</name>
<dbReference type="InterPro" id="IPR006195">
    <property type="entry name" value="aa-tRNA-synth_II"/>
</dbReference>
<dbReference type="STRING" id="1618490.US90_C0027G0005"/>
<dbReference type="PROSITE" id="PS50862">
    <property type="entry name" value="AA_TRNA_LIGASE_II"/>
    <property type="match status" value="1"/>
</dbReference>
<dbReference type="EMBL" id="LBUT01000027">
    <property type="protein sequence ID" value="KKQ68110.1"/>
    <property type="molecule type" value="Genomic_DNA"/>
</dbReference>
<dbReference type="GO" id="GO:0005524">
    <property type="term" value="F:ATP binding"/>
    <property type="evidence" value="ECO:0007669"/>
    <property type="project" value="UniProtKB-KW"/>
</dbReference>
<dbReference type="EC" id="6.1.1.15" evidence="3 12"/>
<evidence type="ECO:0000256" key="12">
    <source>
        <dbReference type="NCBIfam" id="TIGR00409"/>
    </source>
</evidence>
<evidence type="ECO:0000313" key="15">
    <source>
        <dbReference type="Proteomes" id="UP000034406"/>
    </source>
</evidence>
<evidence type="ECO:0000256" key="11">
    <source>
        <dbReference type="ARBA" id="ARBA00047671"/>
    </source>
</evidence>
<keyword evidence="7" id="KW-0547">Nucleotide-binding</keyword>
<feature type="domain" description="Aminoacyl-transfer RNA synthetases class-II family profile" evidence="13">
    <location>
        <begin position="46"/>
        <end position="465"/>
    </location>
</feature>
<dbReference type="GO" id="GO:0005829">
    <property type="term" value="C:cytosol"/>
    <property type="evidence" value="ECO:0007669"/>
    <property type="project" value="TreeGrafter"/>
</dbReference>
<dbReference type="PANTHER" id="PTHR42753:SF2">
    <property type="entry name" value="PROLINE--TRNA LIGASE"/>
    <property type="match status" value="1"/>
</dbReference>
<dbReference type="Gene3D" id="3.40.50.800">
    <property type="entry name" value="Anticodon-binding domain"/>
    <property type="match status" value="1"/>
</dbReference>
<dbReference type="PRINTS" id="PR01046">
    <property type="entry name" value="TRNASYNTHPRO"/>
</dbReference>
<dbReference type="SUPFAM" id="SSF55826">
    <property type="entry name" value="YbaK/ProRS associated domain"/>
    <property type="match status" value="1"/>
</dbReference>
<evidence type="ECO:0000256" key="5">
    <source>
        <dbReference type="ARBA" id="ARBA00022490"/>
    </source>
</evidence>
<dbReference type="Pfam" id="PF04073">
    <property type="entry name" value="tRNA_edit"/>
    <property type="match status" value="1"/>
</dbReference>
<dbReference type="InterPro" id="IPR050062">
    <property type="entry name" value="Pro-tRNA_synthetase"/>
</dbReference>
<evidence type="ECO:0000256" key="3">
    <source>
        <dbReference type="ARBA" id="ARBA00012831"/>
    </source>
</evidence>
<dbReference type="CDD" id="cd00861">
    <property type="entry name" value="ProRS_anticodon_short"/>
    <property type="match status" value="1"/>
</dbReference>
<dbReference type="InterPro" id="IPR036621">
    <property type="entry name" value="Anticodon-bd_dom_sf"/>
</dbReference>
<dbReference type="Pfam" id="PF00587">
    <property type="entry name" value="tRNA-synt_2b"/>
    <property type="match status" value="1"/>
</dbReference>
<evidence type="ECO:0000256" key="2">
    <source>
        <dbReference type="ARBA" id="ARBA00011738"/>
    </source>
</evidence>
<evidence type="ECO:0000256" key="10">
    <source>
        <dbReference type="ARBA" id="ARBA00023146"/>
    </source>
</evidence>
<evidence type="ECO:0000256" key="7">
    <source>
        <dbReference type="ARBA" id="ARBA00022741"/>
    </source>
</evidence>
<evidence type="ECO:0000256" key="8">
    <source>
        <dbReference type="ARBA" id="ARBA00022840"/>
    </source>
</evidence>
<dbReference type="AlphaFoldDB" id="A0A0G0JY88"/>